<dbReference type="Pfam" id="PF00782">
    <property type="entry name" value="DSPc"/>
    <property type="match status" value="1"/>
</dbReference>
<dbReference type="InterPro" id="IPR051029">
    <property type="entry name" value="mRNA_Capping_Enz/RNA_Phosphat"/>
</dbReference>
<dbReference type="PROSITE" id="PS50056">
    <property type="entry name" value="TYR_PHOSPHATASE_2"/>
    <property type="match status" value="1"/>
</dbReference>
<dbReference type="AlphaFoldDB" id="A0AAW2YS82"/>
<dbReference type="InterPro" id="IPR000387">
    <property type="entry name" value="Tyr_Pase_dom"/>
</dbReference>
<protein>
    <recommendedName>
        <fullName evidence="1">Tyrosine specific protein phosphatases domain-containing protein</fullName>
    </recommendedName>
</protein>
<feature type="non-terminal residue" evidence="2">
    <location>
        <position position="1"/>
    </location>
</feature>
<dbReference type="PANTHER" id="PTHR10367:SF17">
    <property type="entry name" value="MRNA-CAPPING ENZYME"/>
    <property type="match status" value="1"/>
</dbReference>
<sequence length="248" mass="28622">KTNVELESTEQEASRVCSVLSKICKWSELQCYGSPLGSSFLIPHKTPIDQKYINPTWHPFTISSFIQDQEDAGRVVGCIIDLTNHERIYNVDDLEVPMDPLKHRKDCGKAGCKCPKMPLQHIHIRCISKEYPEAETIERFSNEVKRFRRSNPNHYIGVHCSYGFNRTGFVVCSYLVESSQMRIEEAVNAFKASRQPGIKHQNFVEELTRRYKVCSGLKKDLYHSFELYNTCNTNYTQTQDNVSQICIN</sequence>
<dbReference type="PANTHER" id="PTHR10367">
    <property type="entry name" value="MRNA-CAPPING ENZYME"/>
    <property type="match status" value="1"/>
</dbReference>
<dbReference type="SUPFAM" id="SSF52799">
    <property type="entry name" value="(Phosphotyrosine protein) phosphatases II"/>
    <property type="match status" value="1"/>
</dbReference>
<keyword evidence="3" id="KW-1185">Reference proteome</keyword>
<dbReference type="PROSITE" id="PS00383">
    <property type="entry name" value="TYR_PHOSPHATASE_1"/>
    <property type="match status" value="1"/>
</dbReference>
<evidence type="ECO:0000259" key="1">
    <source>
        <dbReference type="PROSITE" id="PS50056"/>
    </source>
</evidence>
<organism evidence="2 3">
    <name type="scientific">Acrasis kona</name>
    <dbReference type="NCBI Taxonomy" id="1008807"/>
    <lineage>
        <taxon>Eukaryota</taxon>
        <taxon>Discoba</taxon>
        <taxon>Heterolobosea</taxon>
        <taxon>Tetramitia</taxon>
        <taxon>Eutetramitia</taxon>
        <taxon>Acrasidae</taxon>
        <taxon>Acrasis</taxon>
    </lineage>
</organism>
<dbReference type="Proteomes" id="UP001431209">
    <property type="component" value="Unassembled WGS sequence"/>
</dbReference>
<dbReference type="InterPro" id="IPR029021">
    <property type="entry name" value="Prot-tyrosine_phosphatase-like"/>
</dbReference>
<reference evidence="2 3" key="1">
    <citation type="submission" date="2024-03" db="EMBL/GenBank/DDBJ databases">
        <title>The Acrasis kona genome and developmental transcriptomes reveal deep origins of eukaryotic multicellular pathways.</title>
        <authorList>
            <person name="Sheikh S."/>
            <person name="Fu C.-J."/>
            <person name="Brown M.W."/>
            <person name="Baldauf S.L."/>
        </authorList>
    </citation>
    <scope>NUCLEOTIDE SEQUENCE [LARGE SCALE GENOMIC DNA]</scope>
    <source>
        <strain evidence="2 3">ATCC MYA-3509</strain>
    </source>
</reference>
<proteinExistence type="predicted"/>
<dbReference type="GO" id="GO:0006370">
    <property type="term" value="P:7-methylguanosine mRNA capping"/>
    <property type="evidence" value="ECO:0007669"/>
    <property type="project" value="TreeGrafter"/>
</dbReference>
<dbReference type="InterPro" id="IPR000340">
    <property type="entry name" value="Dual-sp_phosphatase_cat-dom"/>
</dbReference>
<dbReference type="EMBL" id="JAOPGA020000576">
    <property type="protein sequence ID" value="KAL0479519.1"/>
    <property type="molecule type" value="Genomic_DNA"/>
</dbReference>
<feature type="domain" description="Tyrosine specific protein phosphatases" evidence="1">
    <location>
        <begin position="138"/>
        <end position="194"/>
    </location>
</feature>
<accession>A0AAW2YS82</accession>
<comment type="caution">
    <text evidence="2">The sequence shown here is derived from an EMBL/GenBank/DDBJ whole genome shotgun (WGS) entry which is preliminary data.</text>
</comment>
<name>A0AAW2YS82_9EUKA</name>
<evidence type="ECO:0000313" key="3">
    <source>
        <dbReference type="Proteomes" id="UP001431209"/>
    </source>
</evidence>
<dbReference type="InterPro" id="IPR016130">
    <property type="entry name" value="Tyr_Pase_AS"/>
</dbReference>
<evidence type="ECO:0000313" key="2">
    <source>
        <dbReference type="EMBL" id="KAL0479519.1"/>
    </source>
</evidence>
<dbReference type="GO" id="GO:0004484">
    <property type="term" value="F:mRNA guanylyltransferase activity"/>
    <property type="evidence" value="ECO:0007669"/>
    <property type="project" value="TreeGrafter"/>
</dbReference>
<gene>
    <name evidence="2" type="ORF">AKO1_007758</name>
</gene>
<dbReference type="Gene3D" id="3.90.190.10">
    <property type="entry name" value="Protein tyrosine phosphatase superfamily"/>
    <property type="match status" value="1"/>
</dbReference>